<comment type="similarity">
    <text evidence="1">Belongs to the GSP E family.</text>
</comment>
<evidence type="ECO:0000313" key="5">
    <source>
        <dbReference type="Proteomes" id="UP001500194"/>
    </source>
</evidence>
<dbReference type="Proteomes" id="UP001500194">
    <property type="component" value="Unassembled WGS sequence"/>
</dbReference>
<dbReference type="InterPro" id="IPR001482">
    <property type="entry name" value="T2SS/T4SS_dom"/>
</dbReference>
<dbReference type="PANTHER" id="PTHR30486:SF6">
    <property type="entry name" value="TYPE IV PILUS RETRACTATION ATPASE PILT"/>
    <property type="match status" value="1"/>
</dbReference>
<dbReference type="Pfam" id="PF00437">
    <property type="entry name" value="T2SSE"/>
    <property type="match status" value="1"/>
</dbReference>
<dbReference type="InterPro" id="IPR027417">
    <property type="entry name" value="P-loop_NTPase"/>
</dbReference>
<evidence type="ECO:0000259" key="3">
    <source>
        <dbReference type="Pfam" id="PF00437"/>
    </source>
</evidence>
<feature type="region of interest" description="Disordered" evidence="2">
    <location>
        <begin position="161"/>
        <end position="184"/>
    </location>
</feature>
<accession>A0AAV3T100</accession>
<dbReference type="AlphaFoldDB" id="A0AAV3T100"/>
<evidence type="ECO:0000313" key="4">
    <source>
        <dbReference type="EMBL" id="GAA0653051.1"/>
    </source>
</evidence>
<dbReference type="GO" id="GO:0016887">
    <property type="term" value="F:ATP hydrolysis activity"/>
    <property type="evidence" value="ECO:0007669"/>
    <property type="project" value="InterPro"/>
</dbReference>
<dbReference type="EMBL" id="BAAADU010000002">
    <property type="protein sequence ID" value="GAA0653051.1"/>
    <property type="molecule type" value="Genomic_DNA"/>
</dbReference>
<sequence>MRRLRALLGGDTDDGCRCRPAFERDTLVLDATDCDGDLATAPACRETAVRALCDRDADAVVVRGVGRDRRYDDATAALLVAAGRFVPRVRDRDARLAALAGTDPLAAAREATGRAGPVADTAAETGLAVAADGVDGYDAVRAFVGPRIAHARIDPDPPADAALVDSRDLPGGATARRYDTPDGRTYHVEPPESGFGEDAYRALDRAHELLADGVVTGDRAATRAADRATGPAAEPARHVAAVLEKHTRGYGVLDDLFADDRVTDVYASAPAAATRLRVVLDGDLLPTNVRLTSRGVDALASRVRAASGRPFSPANPTLDAVLSDVGAADRVRVAAVSEPVADGVGFAFRAHGDRRFTLPRLVETGTLTPDAAAVLSVAVERGAAVLVAGARAAGKTTFLGALLWELPADARTVVIEDAPELPVPGLQSAGRDVQALRATADGDGAAVSTADALRTALRLGEGALAVGEVRGAEAGVLYEAMRTGAGASAVLGTIHGDGGDSVRERVVSDLGVPLNSFAATDLVVTLADTAAGKQIVAVEEFDDGFHALFERTPDGLVSTGRTDRGESSLVASLAAHDETYADVRADIDARTARFR</sequence>
<evidence type="ECO:0000256" key="1">
    <source>
        <dbReference type="ARBA" id="ARBA00006611"/>
    </source>
</evidence>
<protein>
    <recommendedName>
        <fullName evidence="3">Bacterial type II secretion system protein E domain-containing protein</fullName>
    </recommendedName>
</protein>
<dbReference type="PANTHER" id="PTHR30486">
    <property type="entry name" value="TWITCHING MOTILITY PROTEIN PILT"/>
    <property type="match status" value="1"/>
</dbReference>
<comment type="caution">
    <text evidence="4">The sequence shown here is derived from an EMBL/GenBank/DDBJ whole genome shotgun (WGS) entry which is preliminary data.</text>
</comment>
<dbReference type="Gene3D" id="3.40.50.300">
    <property type="entry name" value="P-loop containing nucleotide triphosphate hydrolases"/>
    <property type="match status" value="1"/>
</dbReference>
<dbReference type="InterPro" id="IPR050921">
    <property type="entry name" value="T4SS_GSP_E_ATPase"/>
</dbReference>
<feature type="domain" description="Bacterial type II secretion system protein E" evidence="3">
    <location>
        <begin position="263"/>
        <end position="520"/>
    </location>
</feature>
<evidence type="ECO:0000256" key="2">
    <source>
        <dbReference type="SAM" id="MobiDB-lite"/>
    </source>
</evidence>
<dbReference type="SUPFAM" id="SSF52540">
    <property type="entry name" value="P-loop containing nucleoside triphosphate hydrolases"/>
    <property type="match status" value="1"/>
</dbReference>
<name>A0AAV3T100_9EURY</name>
<proteinExistence type="inferred from homology"/>
<dbReference type="Gene3D" id="3.30.450.380">
    <property type="match status" value="1"/>
</dbReference>
<gene>
    <name evidence="4" type="ORF">GCM10009019_15430</name>
</gene>
<dbReference type="GeneID" id="68573780"/>
<reference evidence="4 5" key="1">
    <citation type="journal article" date="2019" name="Int. J. Syst. Evol. Microbiol.">
        <title>The Global Catalogue of Microorganisms (GCM) 10K type strain sequencing project: providing services to taxonomists for standard genome sequencing and annotation.</title>
        <authorList>
            <consortium name="The Broad Institute Genomics Platform"/>
            <consortium name="The Broad Institute Genome Sequencing Center for Infectious Disease"/>
            <person name="Wu L."/>
            <person name="Ma J."/>
        </authorList>
    </citation>
    <scope>NUCLEOTIDE SEQUENCE [LARGE SCALE GENOMIC DNA]</scope>
    <source>
        <strain evidence="4 5">JCM 16327</strain>
    </source>
</reference>
<dbReference type="RefSeq" id="WP_227260773.1">
    <property type="nucleotide sequence ID" value="NZ_BAAADU010000002.1"/>
</dbReference>
<keyword evidence="5" id="KW-1185">Reference proteome</keyword>
<organism evidence="4 5">
    <name type="scientific">Salarchaeum japonicum</name>
    <dbReference type="NCBI Taxonomy" id="555573"/>
    <lineage>
        <taxon>Archaea</taxon>
        <taxon>Methanobacteriati</taxon>
        <taxon>Methanobacteriota</taxon>
        <taxon>Stenosarchaea group</taxon>
        <taxon>Halobacteria</taxon>
        <taxon>Halobacteriales</taxon>
        <taxon>Halobacteriaceae</taxon>
    </lineage>
</organism>